<proteinExistence type="predicted"/>
<organism evidence="1">
    <name type="scientific">Sesamum angustifolium</name>
    <dbReference type="NCBI Taxonomy" id="2727405"/>
    <lineage>
        <taxon>Eukaryota</taxon>
        <taxon>Viridiplantae</taxon>
        <taxon>Streptophyta</taxon>
        <taxon>Embryophyta</taxon>
        <taxon>Tracheophyta</taxon>
        <taxon>Spermatophyta</taxon>
        <taxon>Magnoliopsida</taxon>
        <taxon>eudicotyledons</taxon>
        <taxon>Gunneridae</taxon>
        <taxon>Pentapetalae</taxon>
        <taxon>asterids</taxon>
        <taxon>lamiids</taxon>
        <taxon>Lamiales</taxon>
        <taxon>Pedaliaceae</taxon>
        <taxon>Sesamum</taxon>
    </lineage>
</organism>
<reference evidence="1" key="1">
    <citation type="submission" date="2020-06" db="EMBL/GenBank/DDBJ databases">
        <authorList>
            <person name="Li T."/>
            <person name="Hu X."/>
            <person name="Zhang T."/>
            <person name="Song X."/>
            <person name="Zhang H."/>
            <person name="Dai N."/>
            <person name="Sheng W."/>
            <person name="Hou X."/>
            <person name="Wei L."/>
        </authorList>
    </citation>
    <scope>NUCLEOTIDE SEQUENCE</scope>
    <source>
        <strain evidence="1">G01</strain>
        <tissue evidence="1">Leaf</tissue>
    </source>
</reference>
<evidence type="ECO:0000313" key="1">
    <source>
        <dbReference type="EMBL" id="KAL0319511.1"/>
    </source>
</evidence>
<comment type="caution">
    <text evidence="1">The sequence shown here is derived from an EMBL/GenBank/DDBJ whole genome shotgun (WGS) entry which is preliminary data.</text>
</comment>
<dbReference type="EMBL" id="JACGWK010000013">
    <property type="protein sequence ID" value="KAL0319511.1"/>
    <property type="molecule type" value="Genomic_DNA"/>
</dbReference>
<sequence>MARIAPYSHLAHQPQDSFRDASILSPLTTNEPLFSGPVHTLLNLRFIVCLFPSYFPEAHHVTTVCLTRYRIPRLHRVNTAQPRHCFPWVLSGTHRHPQIFIHIVFAPRSQIADTPIYISSGISIPAGYLSASNVHCVNRTSPVSIPH</sequence>
<dbReference type="AlphaFoldDB" id="A0AAW2LP66"/>
<reference evidence="1" key="2">
    <citation type="journal article" date="2024" name="Plant">
        <title>Genomic evolution and insights into agronomic trait innovations of Sesamum species.</title>
        <authorList>
            <person name="Miao H."/>
            <person name="Wang L."/>
            <person name="Qu L."/>
            <person name="Liu H."/>
            <person name="Sun Y."/>
            <person name="Le M."/>
            <person name="Wang Q."/>
            <person name="Wei S."/>
            <person name="Zheng Y."/>
            <person name="Lin W."/>
            <person name="Duan Y."/>
            <person name="Cao H."/>
            <person name="Xiong S."/>
            <person name="Wang X."/>
            <person name="Wei L."/>
            <person name="Li C."/>
            <person name="Ma Q."/>
            <person name="Ju M."/>
            <person name="Zhao R."/>
            <person name="Li G."/>
            <person name="Mu C."/>
            <person name="Tian Q."/>
            <person name="Mei H."/>
            <person name="Zhang T."/>
            <person name="Gao T."/>
            <person name="Zhang H."/>
        </authorList>
    </citation>
    <scope>NUCLEOTIDE SEQUENCE</scope>
    <source>
        <strain evidence="1">G01</strain>
    </source>
</reference>
<accession>A0AAW2LP66</accession>
<name>A0AAW2LP66_9LAMI</name>
<gene>
    <name evidence="1" type="ORF">Sangu_2107300</name>
</gene>
<protein>
    <submittedName>
        <fullName evidence="1">Uncharacterized protein</fullName>
    </submittedName>
</protein>